<dbReference type="EMBL" id="BAAAME010000004">
    <property type="protein sequence ID" value="GAA1744959.1"/>
    <property type="molecule type" value="Genomic_DNA"/>
</dbReference>
<reference evidence="1 2" key="1">
    <citation type="journal article" date="2019" name="Int. J. Syst. Evol. Microbiol.">
        <title>The Global Catalogue of Microorganisms (GCM) 10K type strain sequencing project: providing services to taxonomists for standard genome sequencing and annotation.</title>
        <authorList>
            <consortium name="The Broad Institute Genomics Platform"/>
            <consortium name="The Broad Institute Genome Sequencing Center for Infectious Disease"/>
            <person name="Wu L."/>
            <person name="Ma J."/>
        </authorList>
    </citation>
    <scope>NUCLEOTIDE SEQUENCE [LARGE SCALE GENOMIC DNA]</scope>
    <source>
        <strain evidence="1 2">JCM 13518</strain>
    </source>
</reference>
<keyword evidence="2" id="KW-1185">Reference proteome</keyword>
<evidence type="ECO:0000313" key="2">
    <source>
        <dbReference type="Proteomes" id="UP001501057"/>
    </source>
</evidence>
<evidence type="ECO:0000313" key="1">
    <source>
        <dbReference type="EMBL" id="GAA1744959.1"/>
    </source>
</evidence>
<dbReference type="Proteomes" id="UP001501057">
    <property type="component" value="Unassembled WGS sequence"/>
</dbReference>
<sequence>MPQYRIKRDDDVLAQGASRNLLEATRRAMEIKAEESALADDYVIEELKSGAWQRRVTVHRAAGAR</sequence>
<name>A0ABN2JZR8_9ACTN</name>
<proteinExistence type="predicted"/>
<dbReference type="RefSeq" id="WP_344202390.1">
    <property type="nucleotide sequence ID" value="NZ_BAAAME010000004.1"/>
</dbReference>
<gene>
    <name evidence="1" type="ORF">GCM10009710_26220</name>
</gene>
<organism evidence="1 2">
    <name type="scientific">Aeromicrobium alkaliterrae</name>
    <dbReference type="NCBI Taxonomy" id="302168"/>
    <lineage>
        <taxon>Bacteria</taxon>
        <taxon>Bacillati</taxon>
        <taxon>Actinomycetota</taxon>
        <taxon>Actinomycetes</taxon>
        <taxon>Propionibacteriales</taxon>
        <taxon>Nocardioidaceae</taxon>
        <taxon>Aeromicrobium</taxon>
    </lineage>
</organism>
<accession>A0ABN2JZR8</accession>
<comment type="caution">
    <text evidence="1">The sequence shown here is derived from an EMBL/GenBank/DDBJ whole genome shotgun (WGS) entry which is preliminary data.</text>
</comment>
<evidence type="ECO:0008006" key="3">
    <source>
        <dbReference type="Google" id="ProtNLM"/>
    </source>
</evidence>
<protein>
    <recommendedName>
        <fullName evidence="3">DUF2188 domain-containing protein</fullName>
    </recommendedName>
</protein>